<evidence type="ECO:0000256" key="4">
    <source>
        <dbReference type="ARBA" id="ARBA00022679"/>
    </source>
</evidence>
<dbReference type="InterPro" id="IPR050844">
    <property type="entry name" value="Coatomer_complex_subunit"/>
</dbReference>
<dbReference type="EC" id="2.7.11.1" evidence="1"/>
<dbReference type="SMART" id="SM00320">
    <property type="entry name" value="WD40"/>
    <property type="match status" value="11"/>
</dbReference>
<dbReference type="STRING" id="4565.A0A3B6SM93"/>
<feature type="compositionally biased region" description="Basic and acidic residues" evidence="13">
    <location>
        <begin position="1368"/>
        <end position="1381"/>
    </location>
</feature>
<dbReference type="InterPro" id="IPR000719">
    <property type="entry name" value="Prot_kinase_dom"/>
</dbReference>
<feature type="region of interest" description="Disordered" evidence="13">
    <location>
        <begin position="1277"/>
        <end position="1381"/>
    </location>
</feature>
<evidence type="ECO:0000256" key="3">
    <source>
        <dbReference type="ARBA" id="ARBA00022574"/>
    </source>
</evidence>
<dbReference type="PROSITE" id="PS00107">
    <property type="entry name" value="PROTEIN_KINASE_ATP"/>
    <property type="match status" value="1"/>
</dbReference>
<keyword evidence="14" id="KW-0472">Membrane</keyword>
<dbReference type="GO" id="GO:0006891">
    <property type="term" value="P:intra-Golgi vesicle-mediated transport"/>
    <property type="evidence" value="ECO:0000318"/>
    <property type="project" value="GO_Central"/>
</dbReference>
<feature type="domain" description="Protein kinase" evidence="15">
    <location>
        <begin position="83"/>
        <end position="350"/>
    </location>
</feature>
<dbReference type="InterPro" id="IPR011009">
    <property type="entry name" value="Kinase-like_dom_sf"/>
</dbReference>
<evidence type="ECO:0000256" key="6">
    <source>
        <dbReference type="ARBA" id="ARBA00022741"/>
    </source>
</evidence>
<dbReference type="InterPro" id="IPR036322">
    <property type="entry name" value="WD40_repeat_dom_sf"/>
</dbReference>
<dbReference type="Pfam" id="PF00400">
    <property type="entry name" value="WD40"/>
    <property type="match status" value="4"/>
</dbReference>
<keyword evidence="6 12" id="KW-0547">Nucleotide-binding</keyword>
<dbReference type="PROSITE" id="PS50011">
    <property type="entry name" value="PROTEIN_KINASE_DOM"/>
    <property type="match status" value="1"/>
</dbReference>
<dbReference type="Gramene" id="TraesCS7B03G1334100.1">
    <property type="protein sequence ID" value="TraesCS7B03G1334100.1.CDS"/>
    <property type="gene ID" value="TraesCS7B03G1334100"/>
</dbReference>
<protein>
    <recommendedName>
        <fullName evidence="1">non-specific serine/threonine protein kinase</fullName>
        <ecNumber evidence="1">2.7.11.1</ecNumber>
    </recommendedName>
</protein>
<keyword evidence="3 11" id="KW-0853">WD repeat</keyword>
<dbReference type="SUPFAM" id="SSF49354">
    <property type="entry name" value="PapD-like"/>
    <property type="match status" value="2"/>
</dbReference>
<feature type="binding site" evidence="12">
    <location>
        <position position="111"/>
    </location>
    <ligand>
        <name>ATP</name>
        <dbReference type="ChEBI" id="CHEBI:30616"/>
    </ligand>
</feature>
<dbReference type="PROSITE" id="PS50202">
    <property type="entry name" value="MSP"/>
    <property type="match status" value="2"/>
</dbReference>
<keyword evidence="14" id="KW-0812">Transmembrane</keyword>
<dbReference type="FunFam" id="1.10.510.10:FF:001023">
    <property type="entry name" value="Os07g0541700 protein"/>
    <property type="match status" value="1"/>
</dbReference>
<evidence type="ECO:0000259" key="16">
    <source>
        <dbReference type="PROSITE" id="PS50202"/>
    </source>
</evidence>
<dbReference type="PROSITE" id="PS50294">
    <property type="entry name" value="WD_REPEATS_REGION"/>
    <property type="match status" value="1"/>
</dbReference>
<dbReference type="PROSITE" id="PS00108">
    <property type="entry name" value="PROTEIN_KINASE_ST"/>
    <property type="match status" value="1"/>
</dbReference>
<feature type="compositionally biased region" description="Basic and acidic residues" evidence="13">
    <location>
        <begin position="1320"/>
        <end position="1330"/>
    </location>
</feature>
<feature type="compositionally biased region" description="Basic residues" evidence="13">
    <location>
        <begin position="1353"/>
        <end position="1367"/>
    </location>
</feature>
<keyword evidence="14" id="KW-1133">Transmembrane helix</keyword>
<dbReference type="Gene3D" id="1.10.510.10">
    <property type="entry name" value="Transferase(Phosphotransferase) domain 1"/>
    <property type="match status" value="1"/>
</dbReference>
<dbReference type="InterPro" id="IPR013783">
    <property type="entry name" value="Ig-like_fold"/>
</dbReference>
<dbReference type="SMART" id="SM00220">
    <property type="entry name" value="S_TKc"/>
    <property type="match status" value="1"/>
</dbReference>
<evidence type="ECO:0000256" key="14">
    <source>
        <dbReference type="SAM" id="Phobius"/>
    </source>
</evidence>
<reference evidence="17" key="1">
    <citation type="submission" date="2018-08" db="EMBL/GenBank/DDBJ databases">
        <authorList>
            <person name="Rossello M."/>
        </authorList>
    </citation>
    <scope>NUCLEOTIDE SEQUENCE [LARGE SCALE GENOMIC DNA]</scope>
    <source>
        <strain evidence="17">cv. Chinese Spring</strain>
    </source>
</reference>
<evidence type="ECO:0000256" key="10">
    <source>
        <dbReference type="ARBA" id="ARBA00048679"/>
    </source>
</evidence>
<dbReference type="Proteomes" id="UP000019116">
    <property type="component" value="Chromosome 7B"/>
</dbReference>
<keyword evidence="18" id="KW-1185">Reference proteome</keyword>
<dbReference type="InterPro" id="IPR008271">
    <property type="entry name" value="Ser/Thr_kinase_AS"/>
</dbReference>
<comment type="catalytic activity">
    <reaction evidence="10">
        <text>L-seryl-[protein] + ATP = O-phospho-L-seryl-[protein] + ADP + H(+)</text>
        <dbReference type="Rhea" id="RHEA:17989"/>
        <dbReference type="Rhea" id="RHEA-COMP:9863"/>
        <dbReference type="Rhea" id="RHEA-COMP:11604"/>
        <dbReference type="ChEBI" id="CHEBI:15378"/>
        <dbReference type="ChEBI" id="CHEBI:29999"/>
        <dbReference type="ChEBI" id="CHEBI:30616"/>
        <dbReference type="ChEBI" id="CHEBI:83421"/>
        <dbReference type="ChEBI" id="CHEBI:456216"/>
        <dbReference type="EC" id="2.7.11.1"/>
    </reaction>
</comment>
<name>A0A3B6SM93_WHEAT</name>
<evidence type="ECO:0000256" key="11">
    <source>
        <dbReference type="PROSITE-ProRule" id="PRU00221"/>
    </source>
</evidence>
<feature type="repeat" description="WD" evidence="11">
    <location>
        <begin position="689"/>
        <end position="732"/>
    </location>
</feature>
<feature type="domain" description="MSP" evidence="16">
    <location>
        <begin position="367"/>
        <end position="489"/>
    </location>
</feature>
<evidence type="ECO:0000256" key="5">
    <source>
        <dbReference type="ARBA" id="ARBA00022737"/>
    </source>
</evidence>
<dbReference type="InterPro" id="IPR017441">
    <property type="entry name" value="Protein_kinase_ATP_BS"/>
</dbReference>
<evidence type="ECO:0000259" key="15">
    <source>
        <dbReference type="PROSITE" id="PS50011"/>
    </source>
</evidence>
<dbReference type="GO" id="GO:0006888">
    <property type="term" value="P:endoplasmic reticulum to Golgi vesicle-mediated transport"/>
    <property type="evidence" value="ECO:0000318"/>
    <property type="project" value="GO_Central"/>
</dbReference>
<feature type="repeat" description="WD" evidence="11">
    <location>
        <begin position="733"/>
        <end position="768"/>
    </location>
</feature>
<dbReference type="Gene3D" id="3.30.200.20">
    <property type="entry name" value="Phosphorylase Kinase, domain 1"/>
    <property type="match status" value="1"/>
</dbReference>
<evidence type="ECO:0000313" key="18">
    <source>
        <dbReference type="Proteomes" id="UP000019116"/>
    </source>
</evidence>
<accession>A0A3B6SM93</accession>
<keyword evidence="7" id="KW-0418">Kinase</keyword>
<evidence type="ECO:0000256" key="8">
    <source>
        <dbReference type="ARBA" id="ARBA00022840"/>
    </source>
</evidence>
<dbReference type="InterPro" id="IPR000535">
    <property type="entry name" value="MSP_dom"/>
</dbReference>
<sequence>MLEQLLYLRSPPSIPSQDLASPIQPAPVEDKPCAAAGLDISPGYAMVGQAIITQRDLEYMLVDPTLEPMALPLSLLIEITHGFSDDMEIGRGGFATVYKATLENGYVAVKKLLKTHMHEKEFQEEVKCLVKAKHKNIVRFLGYCSDTQGNMANYNGTLVMADVQQRLLCFEYLPKGSLDVYIKNSSRELEWIELYRVIKGICEGLNYLHNQNILHLDLKPGNILLDEHMMPKITDFGQSRCIEENQTRFMTNNVRGTLGYWAPESHESEGEVLQVTRKFDLYSLGVIIMELLTGMKGSRSIEHVREIWSHKSDISWWGQIQVCAEIGIECTNLIPAYRPESMKNIIDRLLSAESSTHVIPEGGSNNLLILHPPALRFPFEANKVIMCPLQLTNNTNKHITFTLREKSGGPSFLRLPLYGVVPPHTHCTLIVPTQAKEEFPRKWITDLILHSATFTPGDFDSIERNRLGHCFSVKRNAVQTMVEFKALYTMPRHITTLSSMPTTPTIKIICKVRVVSRYSLDTNPDKQWIIVGEDSGLVSIWDYQTQRKVDSFELSSKQDLRSVIFIQRKQWAVTGTGNGHVHVYIYEKMEKITSFRVTRSEGFLTTMAVHPTRPYLLTAGTHMKLWDWDKGWECVQAFNVANFIYGDRVCHVAFNTNHTFATASASSDNTVEMVVKVWSLDCPSSNYALSGHLHKVNCLDFFTCHSKEFLITGSHDHTAKIWYLQKKICAYTLTAFVAPVTAVLYQPSLETLITGTEDGVLYFWSTKNWRIYTCPPTLQRIIDCFGGVHHLACVMGRVVIGNYNTVAIMEIANDSWQQQSTNYNEKQLSANMGQHAGDTESKITGSMSKLLDVSPQELCFPYHPNEPYPCLLHLTNNTDEEVAFRLVDRSGKSPWCFTKLPLYGIVPQRSTQTLMVTTKEEMKLERARDFDLAIQSYFLRDNYTVFKDRLESDNFFIEAEQFKNMVHEVTLEAVYPMYEEIRSEHISVKYNPDSICSLDTHPTEQWILTGHYSGSAHVWNHEMKHPLNSFKVSADEVCSMKFIARECIVAVTRDNHLHVYDCACVSKIEKIRRVIPPHYVSSSPILAVHPILPYVLLSQAVVLDWEQGWKPKQRFWTGWSDVPEATAFNPGDAECFATGCKSGKVQVWLLGSSYPKYSFCGHSGTVNCVDFIPHRGQHYFVSCSEDGTIMIWDLQKREGICTIEVRAPVLSVLAHPNLPLLITGTSHGIIYVWSSTDFRLKRTINLGGGGPIVSLGYLMALRRIVIRQKNTITNMEITDEEALGPESTATKGAEAERNQDRAEDSETQELVEMQEQQGSEAERIQDKAEDSETEELDEVEEQQELQPTIVKPRAQRRQEKKHARVLAKRAEVERRKAEAEQRRREKQHARVLAMRAQVLQSQAKAEHSDAEEWAETQEQELLDVGTNDSGRQSHVVETSQRWWVHFFGSSSTPVERAGGLALVALLLALIFTGAASGGRNIPMTEL</sequence>
<feature type="compositionally biased region" description="Acidic residues" evidence="13">
    <location>
        <begin position="1331"/>
        <end position="1343"/>
    </location>
</feature>
<keyword evidence="2" id="KW-0723">Serine/threonine-protein kinase</keyword>
<evidence type="ECO:0000256" key="9">
    <source>
        <dbReference type="ARBA" id="ARBA00047899"/>
    </source>
</evidence>
<keyword evidence="8 12" id="KW-0067">ATP-binding</keyword>
<dbReference type="EnsemblPlants" id="TraesCS7B02G493400.1">
    <property type="protein sequence ID" value="TraesCS7B02G493400.1"/>
    <property type="gene ID" value="TraesCS7B02G493400"/>
</dbReference>
<evidence type="ECO:0000256" key="12">
    <source>
        <dbReference type="PROSITE-ProRule" id="PRU10141"/>
    </source>
</evidence>
<evidence type="ECO:0000256" key="1">
    <source>
        <dbReference type="ARBA" id="ARBA00012513"/>
    </source>
</evidence>
<dbReference type="PROSITE" id="PS50082">
    <property type="entry name" value="WD_REPEATS_2"/>
    <property type="match status" value="3"/>
</dbReference>
<dbReference type="GO" id="GO:0006890">
    <property type="term" value="P:retrograde vesicle-mediated transport, Golgi to endoplasmic reticulum"/>
    <property type="evidence" value="ECO:0000318"/>
    <property type="project" value="GO_Central"/>
</dbReference>
<dbReference type="GO" id="GO:0030126">
    <property type="term" value="C:COPI vesicle coat"/>
    <property type="evidence" value="ECO:0000318"/>
    <property type="project" value="GO_Central"/>
</dbReference>
<dbReference type="Gene3D" id="2.130.10.10">
    <property type="entry name" value="YVTN repeat-like/Quinoprotein amine dehydrogenase"/>
    <property type="match status" value="2"/>
</dbReference>
<feature type="compositionally biased region" description="Basic and acidic residues" evidence="13">
    <location>
        <begin position="1293"/>
        <end position="1304"/>
    </location>
</feature>
<feature type="transmembrane region" description="Helical" evidence="14">
    <location>
        <begin position="1457"/>
        <end position="1477"/>
    </location>
</feature>
<proteinExistence type="predicted"/>
<feature type="domain" description="MSP" evidence="16">
    <location>
        <begin position="850"/>
        <end position="976"/>
    </location>
</feature>
<dbReference type="GO" id="GO:0004674">
    <property type="term" value="F:protein serine/threonine kinase activity"/>
    <property type="evidence" value="ECO:0007669"/>
    <property type="project" value="UniProtKB-KW"/>
</dbReference>
<dbReference type="Gramene" id="TraesCS7B02G493400.1">
    <property type="protein sequence ID" value="TraesCS7B02G493400.1"/>
    <property type="gene ID" value="TraesCS7B02G493400"/>
</dbReference>
<dbReference type="SUPFAM" id="SSF56112">
    <property type="entry name" value="Protein kinase-like (PK-like)"/>
    <property type="match status" value="1"/>
</dbReference>
<comment type="catalytic activity">
    <reaction evidence="9">
        <text>L-threonyl-[protein] + ATP = O-phospho-L-threonyl-[protein] + ADP + H(+)</text>
        <dbReference type="Rhea" id="RHEA:46608"/>
        <dbReference type="Rhea" id="RHEA-COMP:11060"/>
        <dbReference type="Rhea" id="RHEA-COMP:11605"/>
        <dbReference type="ChEBI" id="CHEBI:15378"/>
        <dbReference type="ChEBI" id="CHEBI:30013"/>
        <dbReference type="ChEBI" id="CHEBI:30616"/>
        <dbReference type="ChEBI" id="CHEBI:61977"/>
        <dbReference type="ChEBI" id="CHEBI:456216"/>
        <dbReference type="EC" id="2.7.11.1"/>
    </reaction>
</comment>
<dbReference type="Pfam" id="PF00069">
    <property type="entry name" value="Pkinase"/>
    <property type="match status" value="1"/>
</dbReference>
<evidence type="ECO:0000256" key="13">
    <source>
        <dbReference type="SAM" id="MobiDB-lite"/>
    </source>
</evidence>
<evidence type="ECO:0000313" key="17">
    <source>
        <dbReference type="EnsemblPlants" id="TraesCS7B02G493400.1"/>
    </source>
</evidence>
<dbReference type="SUPFAM" id="SSF50978">
    <property type="entry name" value="WD40 repeat-like"/>
    <property type="match status" value="2"/>
</dbReference>
<keyword evidence="4" id="KW-0808">Transferase</keyword>
<evidence type="ECO:0000256" key="2">
    <source>
        <dbReference type="ARBA" id="ARBA00022527"/>
    </source>
</evidence>
<organism evidence="17">
    <name type="scientific">Triticum aestivum</name>
    <name type="common">Wheat</name>
    <dbReference type="NCBI Taxonomy" id="4565"/>
    <lineage>
        <taxon>Eukaryota</taxon>
        <taxon>Viridiplantae</taxon>
        <taxon>Streptophyta</taxon>
        <taxon>Embryophyta</taxon>
        <taxon>Tracheophyta</taxon>
        <taxon>Spermatophyta</taxon>
        <taxon>Magnoliopsida</taxon>
        <taxon>Liliopsida</taxon>
        <taxon>Poales</taxon>
        <taxon>Poaceae</taxon>
        <taxon>BOP clade</taxon>
        <taxon>Pooideae</taxon>
        <taxon>Triticodae</taxon>
        <taxon>Triticeae</taxon>
        <taxon>Triticinae</taxon>
        <taxon>Triticum</taxon>
    </lineage>
</organism>
<dbReference type="Gene3D" id="2.60.40.10">
    <property type="entry name" value="Immunoglobulins"/>
    <property type="match status" value="2"/>
</dbReference>
<dbReference type="GO" id="GO:0005524">
    <property type="term" value="F:ATP binding"/>
    <property type="evidence" value="ECO:0007669"/>
    <property type="project" value="UniProtKB-UniRule"/>
</dbReference>
<dbReference type="InterPro" id="IPR008962">
    <property type="entry name" value="PapD-like_sf"/>
</dbReference>
<dbReference type="GO" id="GO:0006886">
    <property type="term" value="P:intracellular protein transport"/>
    <property type="evidence" value="ECO:0000318"/>
    <property type="project" value="GO_Central"/>
</dbReference>
<dbReference type="InterPro" id="IPR015943">
    <property type="entry name" value="WD40/YVTN_repeat-like_dom_sf"/>
</dbReference>
<keyword evidence="5" id="KW-0677">Repeat</keyword>
<evidence type="ECO:0000256" key="7">
    <source>
        <dbReference type="ARBA" id="ARBA00022777"/>
    </source>
</evidence>
<reference evidence="17" key="2">
    <citation type="submission" date="2018-10" db="UniProtKB">
        <authorList>
            <consortium name="EnsemblPlants"/>
        </authorList>
    </citation>
    <scope>IDENTIFICATION</scope>
</reference>
<dbReference type="PANTHER" id="PTHR19876">
    <property type="entry name" value="COATOMER"/>
    <property type="match status" value="1"/>
</dbReference>
<feature type="repeat" description="WD" evidence="11">
    <location>
        <begin position="1159"/>
        <end position="1202"/>
    </location>
</feature>
<dbReference type="PANTHER" id="PTHR19876:SF68">
    <property type="entry name" value="COATOMER SUBUNIT BETA'-2"/>
    <property type="match status" value="1"/>
</dbReference>
<dbReference type="InterPro" id="IPR001680">
    <property type="entry name" value="WD40_rpt"/>
</dbReference>